<dbReference type="AlphaFoldDB" id="A0A7G9Z2E9"/>
<protein>
    <recommendedName>
        <fullName evidence="2">OB domain-containing protein</fullName>
    </recommendedName>
</protein>
<dbReference type="InterPro" id="IPR012340">
    <property type="entry name" value="NA-bd_OB-fold"/>
</dbReference>
<evidence type="ECO:0000313" key="1">
    <source>
        <dbReference type="EMBL" id="QNO54433.1"/>
    </source>
</evidence>
<accession>A0A7G9Z2E9</accession>
<evidence type="ECO:0008006" key="2">
    <source>
        <dbReference type="Google" id="ProtNLM"/>
    </source>
</evidence>
<name>A0A7G9Z2E9_9EURY</name>
<dbReference type="SUPFAM" id="SSF50249">
    <property type="entry name" value="Nucleic acid-binding proteins"/>
    <property type="match status" value="1"/>
</dbReference>
<reference evidence="1" key="1">
    <citation type="submission" date="2020-06" db="EMBL/GenBank/DDBJ databases">
        <title>Unique genomic features of the anaerobic methanotrophic archaea.</title>
        <authorList>
            <person name="Chadwick G.L."/>
            <person name="Skennerton C.T."/>
            <person name="Laso-Perez R."/>
            <person name="Leu A.O."/>
            <person name="Speth D.R."/>
            <person name="Yu H."/>
            <person name="Morgan-Lang C."/>
            <person name="Hatzenpichler R."/>
            <person name="Goudeau D."/>
            <person name="Malmstrom R."/>
            <person name="Brazelton W.J."/>
            <person name="Woyke T."/>
            <person name="Hallam S.J."/>
            <person name="Tyson G.W."/>
            <person name="Wegener G."/>
            <person name="Boetius A."/>
            <person name="Orphan V."/>
        </authorList>
    </citation>
    <scope>NUCLEOTIDE SEQUENCE</scope>
</reference>
<gene>
    <name evidence="1" type="ORF">IPKNHHKO_00007</name>
</gene>
<sequence>MDLEGSLLGIMGREELEGEVARTIGKFHGLLTREVALRLLAKEKGLMKKDEKPCHISEIGKEQGKISVKAKVRKVWQLAKYSSGKRSRVIEIEDGTGSLPLILWNEDADKGKFLRKGDGITVRGTYEKGGELHLGYSGDLVLEERSGFTEFESLEGGKYAHVRGIITSTEGWDRFIRECAPSRKGYSFFISDGKKEIRCVIWEGIERGAGLTPGDEVILENALYNAGELGISNEGRILSRRKGDMLLGKVESMECECGGLSVTVGGRSVKLDRENALKFLGVEVADDISLPTVAMLKKDSMLNSSVALKAKEKDGHLVIE</sequence>
<dbReference type="Gene3D" id="2.40.50.140">
    <property type="entry name" value="Nucleic acid-binding proteins"/>
    <property type="match status" value="1"/>
</dbReference>
<proteinExistence type="predicted"/>
<dbReference type="EMBL" id="MT631579">
    <property type="protein sequence ID" value="QNO54433.1"/>
    <property type="molecule type" value="Genomic_DNA"/>
</dbReference>
<organism evidence="1">
    <name type="scientific">Candidatus Methanophaga sp. ANME-1 ERB7</name>
    <dbReference type="NCBI Taxonomy" id="2759913"/>
    <lineage>
        <taxon>Archaea</taxon>
        <taxon>Methanobacteriati</taxon>
        <taxon>Methanobacteriota</taxon>
        <taxon>Stenosarchaea group</taxon>
        <taxon>Methanomicrobia</taxon>
        <taxon>Candidatus Methanophagales</taxon>
        <taxon>Candidatus Methanophagaceae</taxon>
        <taxon>Candidatus Methanophaga</taxon>
    </lineage>
</organism>